<feature type="domain" description="Aminopeptidase N-like N-terminal" evidence="2">
    <location>
        <begin position="98"/>
        <end position="135"/>
    </location>
</feature>
<accession>A0A7J6FYH1</accession>
<dbReference type="Pfam" id="PF17900">
    <property type="entry name" value="Peptidase_M1_N"/>
    <property type="match status" value="1"/>
</dbReference>
<evidence type="ECO:0000313" key="3">
    <source>
        <dbReference type="EMBL" id="KAF4375738.1"/>
    </source>
</evidence>
<comment type="caution">
    <text evidence="3">The sequence shown here is derived from an EMBL/GenBank/DDBJ whole genome shotgun (WGS) entry which is preliminary data.</text>
</comment>
<feature type="compositionally biased region" description="Low complexity" evidence="1">
    <location>
        <begin position="187"/>
        <end position="205"/>
    </location>
</feature>
<dbReference type="InterPro" id="IPR045357">
    <property type="entry name" value="Aminopeptidase_N-like_N"/>
</dbReference>
<dbReference type="SUPFAM" id="SSF63737">
    <property type="entry name" value="Leukotriene A4 hydrolase N-terminal domain"/>
    <property type="match status" value="1"/>
</dbReference>
<proteinExistence type="predicted"/>
<sequence>MLLIYLSKPPPYLSSPKIWYYFFFYNDPMDCVIYDRYSRGNLMWSLLFAGKIIWRFAKAIMNLIIWLLRGRSEESGSSGVFKPTKVEIFEEDEILVLDTYEHNGEKKNMAVTQFEPTDARQRQCFPCWDEPACKEQVVSASPLAEPFQDTSLINSAPSQTHNSSASIPVTLSSPHTESAPALVHESTTVAAPETATVPAPEPAYH</sequence>
<evidence type="ECO:0000259" key="2">
    <source>
        <dbReference type="Pfam" id="PF17900"/>
    </source>
</evidence>
<feature type="region of interest" description="Disordered" evidence="1">
    <location>
        <begin position="153"/>
        <end position="205"/>
    </location>
</feature>
<evidence type="ECO:0000313" key="4">
    <source>
        <dbReference type="Proteomes" id="UP000525078"/>
    </source>
</evidence>
<dbReference type="AlphaFoldDB" id="A0A7J6FYH1"/>
<evidence type="ECO:0000256" key="1">
    <source>
        <dbReference type="SAM" id="MobiDB-lite"/>
    </source>
</evidence>
<feature type="compositionally biased region" description="Polar residues" evidence="1">
    <location>
        <begin position="153"/>
        <end position="176"/>
    </location>
</feature>
<dbReference type="InterPro" id="IPR042097">
    <property type="entry name" value="Aminopeptidase_N-like_N_sf"/>
</dbReference>
<organism evidence="3 4">
    <name type="scientific">Cannabis sativa</name>
    <name type="common">Hemp</name>
    <name type="synonym">Marijuana</name>
    <dbReference type="NCBI Taxonomy" id="3483"/>
    <lineage>
        <taxon>Eukaryota</taxon>
        <taxon>Viridiplantae</taxon>
        <taxon>Streptophyta</taxon>
        <taxon>Embryophyta</taxon>
        <taxon>Tracheophyta</taxon>
        <taxon>Spermatophyta</taxon>
        <taxon>Magnoliopsida</taxon>
        <taxon>eudicotyledons</taxon>
        <taxon>Gunneridae</taxon>
        <taxon>Pentapetalae</taxon>
        <taxon>rosids</taxon>
        <taxon>fabids</taxon>
        <taxon>Rosales</taxon>
        <taxon>Cannabaceae</taxon>
        <taxon>Cannabis</taxon>
    </lineage>
</organism>
<reference evidence="3 4" key="1">
    <citation type="journal article" date="2020" name="bioRxiv">
        <title>Sequence and annotation of 42 cannabis genomes reveals extensive copy number variation in cannabinoid synthesis and pathogen resistance genes.</title>
        <authorList>
            <person name="Mckernan K.J."/>
            <person name="Helbert Y."/>
            <person name="Kane L.T."/>
            <person name="Ebling H."/>
            <person name="Zhang L."/>
            <person name="Liu B."/>
            <person name="Eaton Z."/>
            <person name="Mclaughlin S."/>
            <person name="Kingan S."/>
            <person name="Baybayan P."/>
            <person name="Concepcion G."/>
            <person name="Jordan M."/>
            <person name="Riva A."/>
            <person name="Barbazuk W."/>
            <person name="Harkins T."/>
        </authorList>
    </citation>
    <scope>NUCLEOTIDE SEQUENCE [LARGE SCALE GENOMIC DNA]</scope>
    <source>
        <strain evidence="4">cv. Jamaican Lion 4</strain>
        <tissue evidence="3">Leaf</tissue>
    </source>
</reference>
<name>A0A7J6FYH1_CANSA</name>
<protein>
    <recommendedName>
        <fullName evidence="2">Aminopeptidase N-like N-terminal domain-containing protein</fullName>
    </recommendedName>
</protein>
<dbReference type="Proteomes" id="UP000525078">
    <property type="component" value="Unassembled WGS sequence"/>
</dbReference>
<dbReference type="EMBL" id="JAATIP010000089">
    <property type="protein sequence ID" value="KAF4375738.1"/>
    <property type="molecule type" value="Genomic_DNA"/>
</dbReference>
<dbReference type="Gene3D" id="2.60.40.1730">
    <property type="entry name" value="tricorn interacting facor f3 domain"/>
    <property type="match status" value="1"/>
</dbReference>
<gene>
    <name evidence="3" type="ORF">F8388_014460</name>
</gene>